<evidence type="ECO:0000313" key="2">
    <source>
        <dbReference type="EMBL" id="RLV54833.1"/>
    </source>
</evidence>
<keyword evidence="3" id="KW-1185">Reference proteome</keyword>
<dbReference type="EMBL" id="RDBF01000013">
    <property type="protein sequence ID" value="RLV54833.1"/>
    <property type="molecule type" value="Genomic_DNA"/>
</dbReference>
<dbReference type="OrthoDB" id="3268863at2"/>
<name>A0A3L8PJG8_9ACTN</name>
<sequence length="96" mass="10963">MTRCSTFCSMSVAPGSLVGMPTLTAILDFERKHPTWQYAGAREAAIREKFGISSTRYTQLLVRALHDPEAEGHDPVTVHRLRRKVEQQRRRLRRAG</sequence>
<protein>
    <submittedName>
        <fullName evidence="2">DUF3263 domain-containing protein</fullName>
    </submittedName>
</protein>
<accession>A0A3L8PJG8</accession>
<gene>
    <name evidence="2" type="ORF">D9V41_14685</name>
</gene>
<evidence type="ECO:0000313" key="3">
    <source>
        <dbReference type="Proteomes" id="UP000282515"/>
    </source>
</evidence>
<dbReference type="Proteomes" id="UP000282515">
    <property type="component" value="Unassembled WGS sequence"/>
</dbReference>
<dbReference type="AlphaFoldDB" id="A0A3L8PJG8"/>
<dbReference type="Pfam" id="PF11662">
    <property type="entry name" value="DUF3263"/>
    <property type="match status" value="1"/>
</dbReference>
<reference evidence="2 3" key="1">
    <citation type="submission" date="2018-10" db="EMBL/GenBank/DDBJ databases">
        <title>Aeromicrobium sp. 9W16Y-2 whole genome shotgun sequence.</title>
        <authorList>
            <person name="Li F."/>
        </authorList>
    </citation>
    <scope>NUCLEOTIDE SEQUENCE [LARGE SCALE GENOMIC DNA]</scope>
    <source>
        <strain evidence="2 3">9W16Y-2</strain>
    </source>
</reference>
<dbReference type="InterPro" id="IPR021678">
    <property type="entry name" value="DUF3263"/>
</dbReference>
<organism evidence="2 3">
    <name type="scientific">Aeromicrobium phragmitis</name>
    <dbReference type="NCBI Taxonomy" id="2478914"/>
    <lineage>
        <taxon>Bacteria</taxon>
        <taxon>Bacillati</taxon>
        <taxon>Actinomycetota</taxon>
        <taxon>Actinomycetes</taxon>
        <taxon>Propionibacteriales</taxon>
        <taxon>Nocardioidaceae</taxon>
        <taxon>Aeromicrobium</taxon>
    </lineage>
</organism>
<evidence type="ECO:0000256" key="1">
    <source>
        <dbReference type="SAM" id="MobiDB-lite"/>
    </source>
</evidence>
<feature type="region of interest" description="Disordered" evidence="1">
    <location>
        <begin position="71"/>
        <end position="96"/>
    </location>
</feature>
<comment type="caution">
    <text evidence="2">The sequence shown here is derived from an EMBL/GenBank/DDBJ whole genome shotgun (WGS) entry which is preliminary data.</text>
</comment>
<proteinExistence type="predicted"/>